<protein>
    <recommendedName>
        <fullName evidence="4">TIGR04222 domain-containing membrane protein</fullName>
    </recommendedName>
</protein>
<evidence type="ECO:0000313" key="2">
    <source>
        <dbReference type="EMBL" id="OLZ58236.1"/>
    </source>
</evidence>
<gene>
    <name evidence="2" type="ORF">AVW11_28430</name>
</gene>
<feature type="region of interest" description="Disordered" evidence="1">
    <location>
        <begin position="170"/>
        <end position="195"/>
    </location>
</feature>
<dbReference type="EMBL" id="MQUR01000088">
    <property type="protein sequence ID" value="OLZ58236.1"/>
    <property type="molecule type" value="Genomic_DNA"/>
</dbReference>
<dbReference type="Proteomes" id="UP000187151">
    <property type="component" value="Unassembled WGS sequence"/>
</dbReference>
<evidence type="ECO:0008006" key="4">
    <source>
        <dbReference type="Google" id="ProtNLM"/>
    </source>
</evidence>
<name>A0ABX3FY28_9ACTN</name>
<dbReference type="NCBIfam" id="TIGR04222">
    <property type="entry name" value="near_uncomplex"/>
    <property type="match status" value="1"/>
</dbReference>
<organism evidence="2 3">
    <name type="scientific">Streptomyces amritsarensis</name>
    <dbReference type="NCBI Taxonomy" id="681158"/>
    <lineage>
        <taxon>Bacteria</taxon>
        <taxon>Bacillati</taxon>
        <taxon>Actinomycetota</taxon>
        <taxon>Actinomycetes</taxon>
        <taxon>Kitasatosporales</taxon>
        <taxon>Streptomycetaceae</taxon>
        <taxon>Streptomyces</taxon>
    </lineage>
</organism>
<accession>A0ABX3FY28</accession>
<evidence type="ECO:0000256" key="1">
    <source>
        <dbReference type="SAM" id="MobiDB-lite"/>
    </source>
</evidence>
<sequence length="195" mass="20504">MTRMFRRGEADSGGEDLDAYQYAYLAGGGLRVAESVVVSLIERGTLSLGAARLRVIGEERPDHPVEVAVIVACPRSKPVREVIEAVRHSPEVDELARRLVCLGLVRRRRRKPTRAGRRRLADAASAGDVPAYALHGIAALVPGSARRGPVGAHPVSDTLGRALIRMGKALDDDRGHRTDSGADGGGFGGGAGGGD</sequence>
<feature type="compositionally biased region" description="Basic and acidic residues" evidence="1">
    <location>
        <begin position="170"/>
        <end position="180"/>
    </location>
</feature>
<dbReference type="InterPro" id="IPR026467">
    <property type="entry name" value="Ser/Gly_Cys_C_dom"/>
</dbReference>
<dbReference type="RefSeq" id="WP_076046432.1">
    <property type="nucleotide sequence ID" value="NZ_MQUR01000088.1"/>
</dbReference>
<evidence type="ECO:0000313" key="3">
    <source>
        <dbReference type="Proteomes" id="UP000187151"/>
    </source>
</evidence>
<feature type="compositionally biased region" description="Gly residues" evidence="1">
    <location>
        <begin position="182"/>
        <end position="195"/>
    </location>
</feature>
<comment type="caution">
    <text evidence="2">The sequence shown here is derived from an EMBL/GenBank/DDBJ whole genome shotgun (WGS) entry which is preliminary data.</text>
</comment>
<reference evidence="2 3" key="1">
    <citation type="submission" date="2016-01" db="EMBL/GenBank/DDBJ databases">
        <title>Streptomyces amritsarensis strain MTCC 11845 genome sequencing and assembly.</title>
        <authorList>
            <person name="Sharma D."/>
            <person name="Nair G.R."/>
            <person name="Kaur G."/>
            <person name="Manhas R.K."/>
            <person name="Mayilraj S."/>
        </authorList>
    </citation>
    <scope>NUCLEOTIDE SEQUENCE [LARGE SCALE GENOMIC DNA]</scope>
    <source>
        <strain evidence="2 3">MTCC 11845</strain>
    </source>
</reference>
<keyword evidence="3" id="KW-1185">Reference proteome</keyword>
<proteinExistence type="predicted"/>